<comment type="caution">
    <text evidence="2">The sequence shown here is derived from an EMBL/GenBank/DDBJ whole genome shotgun (WGS) entry which is preliminary data.</text>
</comment>
<reference evidence="2 3" key="1">
    <citation type="journal article" date="2024" name="Plant J.">
        <title>Genome sequences and population genomics reveal climatic adaptation and genomic divergence between two closely related sweetgum species.</title>
        <authorList>
            <person name="Xu W.Q."/>
            <person name="Ren C.Q."/>
            <person name="Zhang X.Y."/>
            <person name="Comes H.P."/>
            <person name="Liu X.H."/>
            <person name="Li Y.G."/>
            <person name="Kettle C.J."/>
            <person name="Jalonen R."/>
            <person name="Gaisberger H."/>
            <person name="Ma Y.Z."/>
            <person name="Qiu Y.X."/>
        </authorList>
    </citation>
    <scope>NUCLEOTIDE SEQUENCE [LARGE SCALE GENOMIC DNA]</scope>
    <source>
        <strain evidence="2">Hangzhou</strain>
    </source>
</reference>
<proteinExistence type="predicted"/>
<evidence type="ECO:0000313" key="2">
    <source>
        <dbReference type="EMBL" id="KAK9289098.1"/>
    </source>
</evidence>
<evidence type="ECO:0000256" key="1">
    <source>
        <dbReference type="SAM" id="MobiDB-lite"/>
    </source>
</evidence>
<feature type="region of interest" description="Disordered" evidence="1">
    <location>
        <begin position="92"/>
        <end position="111"/>
    </location>
</feature>
<keyword evidence="3" id="KW-1185">Reference proteome</keyword>
<name>A0AAP0S106_LIQFO</name>
<sequence>MYFEVLGHHRSLQSLHREATITLLRRCSSDPYNSPAFPLIRYRIPFSGQGSLLLEDASDGTETKEELSVGSGECSSIHFKFSSLGEELLQQADVDEQDASDGTKREEEASVEWGGGLKHSLRVSLWQWQSLGELYYKPM</sequence>
<protein>
    <submittedName>
        <fullName evidence="2">Uncharacterized protein</fullName>
    </submittedName>
</protein>
<accession>A0AAP0S106</accession>
<evidence type="ECO:0000313" key="3">
    <source>
        <dbReference type="Proteomes" id="UP001415857"/>
    </source>
</evidence>
<dbReference type="AlphaFoldDB" id="A0AAP0S106"/>
<dbReference type="Proteomes" id="UP001415857">
    <property type="component" value="Unassembled WGS sequence"/>
</dbReference>
<organism evidence="2 3">
    <name type="scientific">Liquidambar formosana</name>
    <name type="common">Formosan gum</name>
    <dbReference type="NCBI Taxonomy" id="63359"/>
    <lineage>
        <taxon>Eukaryota</taxon>
        <taxon>Viridiplantae</taxon>
        <taxon>Streptophyta</taxon>
        <taxon>Embryophyta</taxon>
        <taxon>Tracheophyta</taxon>
        <taxon>Spermatophyta</taxon>
        <taxon>Magnoliopsida</taxon>
        <taxon>eudicotyledons</taxon>
        <taxon>Gunneridae</taxon>
        <taxon>Pentapetalae</taxon>
        <taxon>Saxifragales</taxon>
        <taxon>Altingiaceae</taxon>
        <taxon>Liquidambar</taxon>
    </lineage>
</organism>
<gene>
    <name evidence="2" type="ORF">L1049_017570</name>
</gene>
<dbReference type="EMBL" id="JBBPBK010000003">
    <property type="protein sequence ID" value="KAK9289098.1"/>
    <property type="molecule type" value="Genomic_DNA"/>
</dbReference>